<feature type="compositionally biased region" description="Low complexity" evidence="1">
    <location>
        <begin position="283"/>
        <end position="305"/>
    </location>
</feature>
<keyword evidence="2" id="KW-0732">Signal</keyword>
<feature type="compositionally biased region" description="Low complexity" evidence="1">
    <location>
        <begin position="264"/>
        <end position="273"/>
    </location>
</feature>
<organism evidence="3 4">
    <name type="scientific">Podospora appendiculata</name>
    <dbReference type="NCBI Taxonomy" id="314037"/>
    <lineage>
        <taxon>Eukaryota</taxon>
        <taxon>Fungi</taxon>
        <taxon>Dikarya</taxon>
        <taxon>Ascomycota</taxon>
        <taxon>Pezizomycotina</taxon>
        <taxon>Sordariomycetes</taxon>
        <taxon>Sordariomycetidae</taxon>
        <taxon>Sordariales</taxon>
        <taxon>Podosporaceae</taxon>
        <taxon>Podospora</taxon>
    </lineage>
</organism>
<dbReference type="Proteomes" id="UP001270362">
    <property type="component" value="Unassembled WGS sequence"/>
</dbReference>
<accession>A0AAE0XJF1</accession>
<comment type="caution">
    <text evidence="3">The sequence shown here is derived from an EMBL/GenBank/DDBJ whole genome shotgun (WGS) entry which is preliminary data.</text>
</comment>
<evidence type="ECO:0000313" key="4">
    <source>
        <dbReference type="Proteomes" id="UP001270362"/>
    </source>
</evidence>
<evidence type="ECO:0000256" key="1">
    <source>
        <dbReference type="SAM" id="MobiDB-lite"/>
    </source>
</evidence>
<name>A0AAE0XJF1_9PEZI</name>
<proteinExistence type="predicted"/>
<gene>
    <name evidence="3" type="ORF">B0T22DRAFT_437449</name>
</gene>
<evidence type="ECO:0000256" key="2">
    <source>
        <dbReference type="SAM" id="SignalP"/>
    </source>
</evidence>
<feature type="region of interest" description="Disordered" evidence="1">
    <location>
        <begin position="156"/>
        <end position="184"/>
    </location>
</feature>
<evidence type="ECO:0000313" key="3">
    <source>
        <dbReference type="EMBL" id="KAK3694366.1"/>
    </source>
</evidence>
<reference evidence="3" key="2">
    <citation type="submission" date="2023-06" db="EMBL/GenBank/DDBJ databases">
        <authorList>
            <consortium name="Lawrence Berkeley National Laboratory"/>
            <person name="Haridas S."/>
            <person name="Hensen N."/>
            <person name="Bonometti L."/>
            <person name="Westerberg I."/>
            <person name="Brannstrom I.O."/>
            <person name="Guillou S."/>
            <person name="Cros-Aarteil S."/>
            <person name="Calhoun S."/>
            <person name="Kuo A."/>
            <person name="Mondo S."/>
            <person name="Pangilinan J."/>
            <person name="Riley R."/>
            <person name="Labutti K."/>
            <person name="Andreopoulos B."/>
            <person name="Lipzen A."/>
            <person name="Chen C."/>
            <person name="Yanf M."/>
            <person name="Daum C."/>
            <person name="Ng V."/>
            <person name="Clum A."/>
            <person name="Steindorff A."/>
            <person name="Ohm R."/>
            <person name="Martin F."/>
            <person name="Silar P."/>
            <person name="Natvig D."/>
            <person name="Lalanne C."/>
            <person name="Gautier V."/>
            <person name="Ament-Velasquez S.L."/>
            <person name="Kruys A."/>
            <person name="Hutchinson M.I."/>
            <person name="Powell A.J."/>
            <person name="Barry K."/>
            <person name="Miller A.N."/>
            <person name="Grigoriev I.V."/>
            <person name="Debuchy R."/>
            <person name="Gladieux P."/>
            <person name="Thoren M.H."/>
            <person name="Johannesson H."/>
        </authorList>
    </citation>
    <scope>NUCLEOTIDE SEQUENCE</scope>
    <source>
        <strain evidence="3">CBS 314.62</strain>
    </source>
</reference>
<dbReference type="EMBL" id="JAULSO010000001">
    <property type="protein sequence ID" value="KAK3694366.1"/>
    <property type="molecule type" value="Genomic_DNA"/>
</dbReference>
<feature type="signal peptide" evidence="2">
    <location>
        <begin position="1"/>
        <end position="18"/>
    </location>
</feature>
<keyword evidence="4" id="KW-1185">Reference proteome</keyword>
<feature type="region of interest" description="Disordered" evidence="1">
    <location>
        <begin position="255"/>
        <end position="305"/>
    </location>
</feature>
<feature type="region of interest" description="Disordered" evidence="1">
    <location>
        <begin position="343"/>
        <end position="369"/>
    </location>
</feature>
<reference evidence="3" key="1">
    <citation type="journal article" date="2023" name="Mol. Phylogenet. Evol.">
        <title>Genome-scale phylogeny and comparative genomics of the fungal order Sordariales.</title>
        <authorList>
            <person name="Hensen N."/>
            <person name="Bonometti L."/>
            <person name="Westerberg I."/>
            <person name="Brannstrom I.O."/>
            <person name="Guillou S."/>
            <person name="Cros-Aarteil S."/>
            <person name="Calhoun S."/>
            <person name="Haridas S."/>
            <person name="Kuo A."/>
            <person name="Mondo S."/>
            <person name="Pangilinan J."/>
            <person name="Riley R."/>
            <person name="LaButti K."/>
            <person name="Andreopoulos B."/>
            <person name="Lipzen A."/>
            <person name="Chen C."/>
            <person name="Yan M."/>
            <person name="Daum C."/>
            <person name="Ng V."/>
            <person name="Clum A."/>
            <person name="Steindorff A."/>
            <person name="Ohm R.A."/>
            <person name="Martin F."/>
            <person name="Silar P."/>
            <person name="Natvig D.O."/>
            <person name="Lalanne C."/>
            <person name="Gautier V."/>
            <person name="Ament-Velasquez S.L."/>
            <person name="Kruys A."/>
            <person name="Hutchinson M.I."/>
            <person name="Powell A.J."/>
            <person name="Barry K."/>
            <person name="Miller A.N."/>
            <person name="Grigoriev I.V."/>
            <person name="Debuchy R."/>
            <person name="Gladieux P."/>
            <person name="Hiltunen Thoren M."/>
            <person name="Johannesson H."/>
        </authorList>
    </citation>
    <scope>NUCLEOTIDE SEQUENCE</scope>
    <source>
        <strain evidence="3">CBS 314.62</strain>
    </source>
</reference>
<feature type="chain" id="PRO_5041962471" evidence="2">
    <location>
        <begin position="19"/>
        <end position="369"/>
    </location>
</feature>
<sequence length="369" mass="37052">MVALKQSLVGLAAACVIAGPLPPASPVDMSASTHDSDTPKQAECGNWLPTVISGLADGLVTIGICAPEPTGLSQVPGPDQGLHLNADVDVPTSTSSAATVTVTVTSTATASAASSPAPVSDVTVQRTFTVSAWTKTQTLNQPVNCTRTILAPAPTTTAAPSTTAVPLLPRSEGSNSTTTVGRPGRTRTSWIVTTATQTGDLVYTRYECTATVAYQFIVDGTTTLPYTVTKYPSTVTAGVTIPCYPFGYGVPSGTSRLPPPPAPTSTATSTAPPKFKVAPKRQGSSSTGSGSSSAVATPSTSPASVAVPATPTIVVHLTRTQYTAVTITATTPGTAYTYACSPTTSAAAPPATPSASATPPVTTPSVKTA</sequence>
<feature type="compositionally biased region" description="Low complexity" evidence="1">
    <location>
        <begin position="156"/>
        <end position="169"/>
    </location>
</feature>
<dbReference type="AlphaFoldDB" id="A0AAE0XJF1"/>
<protein>
    <submittedName>
        <fullName evidence="3">Uncharacterized protein</fullName>
    </submittedName>
</protein>